<evidence type="ECO:0000313" key="3">
    <source>
        <dbReference type="RefSeq" id="XP_072574977.1"/>
    </source>
</evidence>
<gene>
    <name evidence="3" type="primary">LOC140593797</name>
</gene>
<dbReference type="Proteomes" id="UP001652641">
    <property type="component" value="Chromosome 9"/>
</dbReference>
<feature type="compositionally biased region" description="Low complexity" evidence="1">
    <location>
        <begin position="11"/>
        <end position="21"/>
    </location>
</feature>
<keyword evidence="2" id="KW-1185">Reference proteome</keyword>
<sequence length="218" mass="22351">MARPHRPFRQGPGLPGAAGEAGDPERGGRGFGRRGRPLGRGSSWGGPGACAPPRRAVGRGRDPNPRLPEDAASAGAPPGPEAAAARAALHRPPPPSGPREPRTAPLPREQRRARMPVPWPSGVSVRTEPRTTAAGGLELAWPPLRVQEPRGRGVQAVPQEVLQVVLQVRPTAEAPASPGTQVLQVVVQVRPTAEAPSELGYPGAAGGAAGLSAKSSLG</sequence>
<feature type="region of interest" description="Disordered" evidence="1">
    <location>
        <begin position="196"/>
        <end position="218"/>
    </location>
</feature>
<name>A0ABM4XAA8_VULVU</name>
<organism evidence="2 3">
    <name type="scientific">Vulpes vulpes</name>
    <name type="common">Red fox</name>
    <dbReference type="NCBI Taxonomy" id="9627"/>
    <lineage>
        <taxon>Eukaryota</taxon>
        <taxon>Metazoa</taxon>
        <taxon>Chordata</taxon>
        <taxon>Craniata</taxon>
        <taxon>Vertebrata</taxon>
        <taxon>Euteleostomi</taxon>
        <taxon>Mammalia</taxon>
        <taxon>Eutheria</taxon>
        <taxon>Laurasiatheria</taxon>
        <taxon>Carnivora</taxon>
        <taxon>Caniformia</taxon>
        <taxon>Canidae</taxon>
        <taxon>Vulpes</taxon>
    </lineage>
</organism>
<reference evidence="3" key="1">
    <citation type="submission" date="2025-08" db="UniProtKB">
        <authorList>
            <consortium name="RefSeq"/>
        </authorList>
    </citation>
    <scope>IDENTIFICATION</scope>
    <source>
        <tissue evidence="3">Cell line</tissue>
    </source>
</reference>
<dbReference type="GeneID" id="140593797"/>
<accession>A0ABM4XAA8</accession>
<protein>
    <submittedName>
        <fullName evidence="3">Uncharacterized protein</fullName>
    </submittedName>
</protein>
<evidence type="ECO:0000313" key="2">
    <source>
        <dbReference type="Proteomes" id="UP001652641"/>
    </source>
</evidence>
<proteinExistence type="predicted"/>
<feature type="compositionally biased region" description="Low complexity" evidence="1">
    <location>
        <begin position="70"/>
        <end position="87"/>
    </location>
</feature>
<feature type="compositionally biased region" description="Basic and acidic residues" evidence="1">
    <location>
        <begin position="59"/>
        <end position="69"/>
    </location>
</feature>
<feature type="region of interest" description="Disordered" evidence="1">
    <location>
        <begin position="1"/>
        <end position="136"/>
    </location>
</feature>
<evidence type="ECO:0000256" key="1">
    <source>
        <dbReference type="SAM" id="MobiDB-lite"/>
    </source>
</evidence>
<dbReference type="RefSeq" id="XP_072574977.1">
    <property type="nucleotide sequence ID" value="XM_072718876.1"/>
</dbReference>